<dbReference type="AlphaFoldDB" id="A0A171KSA8"/>
<dbReference type="Proteomes" id="UP000078084">
    <property type="component" value="Unassembled WGS sequence"/>
</dbReference>
<evidence type="ECO:0000313" key="4">
    <source>
        <dbReference type="Proteomes" id="UP000078084"/>
    </source>
</evidence>
<dbReference type="STRING" id="206506.AAV32_09330"/>
<accession>A0A171KSA8</accession>
<evidence type="ECO:0000313" key="2">
    <source>
        <dbReference type="EMBL" id="KKO71775.1"/>
    </source>
</evidence>
<reference evidence="2 4" key="1">
    <citation type="submission" date="2015-04" db="EMBL/GenBank/DDBJ databases">
        <title>Genome sequence of Kerstersia gyiorum CG1.</title>
        <authorList>
            <person name="Greninger A.L."/>
            <person name="Kozyreva V."/>
            <person name="Chaturvedi V."/>
        </authorList>
    </citation>
    <scope>NUCLEOTIDE SEQUENCE [LARGE SCALE GENOMIC DNA]</scope>
    <source>
        <strain evidence="2 4">CG1</strain>
    </source>
</reference>
<sequence length="105" mass="11365">MSEVKNSAMELARLHAAEAQVEIQAAAVSPTRRSDELRIEAEVAARNFPGREQEFMSAYDTELENQMAQASLEAAKTGEKAGAWINIASLAVAIIVAAVLLFYLV</sequence>
<evidence type="ECO:0000313" key="5">
    <source>
        <dbReference type="Proteomes" id="UP000292039"/>
    </source>
</evidence>
<protein>
    <submittedName>
        <fullName evidence="2">Uncharacterized protein</fullName>
    </submittedName>
</protein>
<dbReference type="EMBL" id="SGWZ01000004">
    <property type="protein sequence ID" value="RZS67316.1"/>
    <property type="molecule type" value="Genomic_DNA"/>
</dbReference>
<feature type="transmembrane region" description="Helical" evidence="1">
    <location>
        <begin position="83"/>
        <end position="104"/>
    </location>
</feature>
<gene>
    <name evidence="2" type="ORF">AAV32_09330</name>
    <name evidence="3" type="ORF">EV679_2530</name>
</gene>
<dbReference type="Proteomes" id="UP000292039">
    <property type="component" value="Unassembled WGS sequence"/>
</dbReference>
<keyword evidence="1" id="KW-1133">Transmembrane helix</keyword>
<dbReference type="EMBL" id="LBNE01000005">
    <property type="protein sequence ID" value="KKO71775.1"/>
    <property type="molecule type" value="Genomic_DNA"/>
</dbReference>
<reference evidence="3 5" key="2">
    <citation type="submission" date="2019-02" db="EMBL/GenBank/DDBJ databases">
        <title>Genomic Encyclopedia of Type Strains, Phase IV (KMG-IV): sequencing the most valuable type-strain genomes for metagenomic binning, comparative biology and taxonomic classification.</title>
        <authorList>
            <person name="Goeker M."/>
        </authorList>
    </citation>
    <scope>NUCLEOTIDE SEQUENCE [LARGE SCALE GENOMIC DNA]</scope>
    <source>
        <strain evidence="3 5">DSM 16618</strain>
    </source>
</reference>
<evidence type="ECO:0000256" key="1">
    <source>
        <dbReference type="SAM" id="Phobius"/>
    </source>
</evidence>
<keyword evidence="1" id="KW-0812">Transmembrane</keyword>
<comment type="caution">
    <text evidence="2">The sequence shown here is derived from an EMBL/GenBank/DDBJ whole genome shotgun (WGS) entry which is preliminary data.</text>
</comment>
<keyword evidence="4" id="KW-1185">Reference proteome</keyword>
<keyword evidence="1" id="KW-0472">Membrane</keyword>
<organism evidence="2 4">
    <name type="scientific">Kerstersia gyiorum</name>
    <dbReference type="NCBI Taxonomy" id="206506"/>
    <lineage>
        <taxon>Bacteria</taxon>
        <taxon>Pseudomonadati</taxon>
        <taxon>Pseudomonadota</taxon>
        <taxon>Betaproteobacteria</taxon>
        <taxon>Burkholderiales</taxon>
        <taxon>Alcaligenaceae</taxon>
        <taxon>Kerstersia</taxon>
    </lineage>
</organism>
<name>A0A171KSA8_9BURK</name>
<evidence type="ECO:0000313" key="3">
    <source>
        <dbReference type="EMBL" id="RZS67316.1"/>
    </source>
</evidence>
<dbReference type="RefSeq" id="WP_068370689.1">
    <property type="nucleotide sequence ID" value="NZ_CBCSEB010000008.1"/>
</dbReference>
<proteinExistence type="predicted"/>